<reference evidence="6" key="1">
    <citation type="submission" date="2018-05" db="EMBL/GenBank/DDBJ databases">
        <authorList>
            <person name="Lanie J.A."/>
            <person name="Ng W.-L."/>
            <person name="Kazmierczak K.M."/>
            <person name="Andrzejewski T.M."/>
            <person name="Davidsen T.M."/>
            <person name="Wayne K.J."/>
            <person name="Tettelin H."/>
            <person name="Glass J.I."/>
            <person name="Rusch D."/>
            <person name="Podicherti R."/>
            <person name="Tsui H.-C.T."/>
            <person name="Winkler M.E."/>
        </authorList>
    </citation>
    <scope>NUCLEOTIDE SEQUENCE</scope>
</reference>
<accession>A0A381SHS2</accession>
<dbReference type="PANTHER" id="PTHR43311:SF2">
    <property type="entry name" value="GLUTAMATE--TRNA LIGASE, MITOCHONDRIAL-RELATED"/>
    <property type="match status" value="1"/>
</dbReference>
<evidence type="ECO:0000259" key="5">
    <source>
        <dbReference type="Pfam" id="PF00749"/>
    </source>
</evidence>
<keyword evidence="3" id="KW-0067">ATP-binding</keyword>
<evidence type="ECO:0000313" key="6">
    <source>
        <dbReference type="EMBL" id="SVA03516.1"/>
    </source>
</evidence>
<keyword evidence="4" id="KW-0030">Aminoacyl-tRNA synthetase</keyword>
<dbReference type="GO" id="GO:0005524">
    <property type="term" value="F:ATP binding"/>
    <property type="evidence" value="ECO:0007669"/>
    <property type="project" value="UniProtKB-KW"/>
</dbReference>
<dbReference type="EMBL" id="UINC01003120">
    <property type="protein sequence ID" value="SVA03516.1"/>
    <property type="molecule type" value="Genomic_DNA"/>
</dbReference>
<dbReference type="PROSITE" id="PS00178">
    <property type="entry name" value="AA_TRNA_LIGASE_I"/>
    <property type="match status" value="1"/>
</dbReference>
<organism evidence="6">
    <name type="scientific">marine metagenome</name>
    <dbReference type="NCBI Taxonomy" id="408172"/>
    <lineage>
        <taxon>unclassified sequences</taxon>
        <taxon>metagenomes</taxon>
        <taxon>ecological metagenomes</taxon>
    </lineage>
</organism>
<name>A0A381SHS2_9ZZZZ</name>
<dbReference type="InterPro" id="IPR014729">
    <property type="entry name" value="Rossmann-like_a/b/a_fold"/>
</dbReference>
<dbReference type="InterPro" id="IPR049940">
    <property type="entry name" value="GluQ/Sye"/>
</dbReference>
<evidence type="ECO:0000256" key="4">
    <source>
        <dbReference type="ARBA" id="ARBA00023146"/>
    </source>
</evidence>
<protein>
    <recommendedName>
        <fullName evidence="5">Glutamyl/glutaminyl-tRNA synthetase class Ib catalytic domain-containing protein</fullName>
    </recommendedName>
</protein>
<dbReference type="InterPro" id="IPR020058">
    <property type="entry name" value="Glu/Gln-tRNA-synth_Ib_cat-dom"/>
</dbReference>
<dbReference type="PRINTS" id="PR00987">
    <property type="entry name" value="TRNASYNTHGLU"/>
</dbReference>
<evidence type="ECO:0000256" key="1">
    <source>
        <dbReference type="ARBA" id="ARBA00022598"/>
    </source>
</evidence>
<evidence type="ECO:0000256" key="3">
    <source>
        <dbReference type="ARBA" id="ARBA00022840"/>
    </source>
</evidence>
<dbReference type="Gene3D" id="3.40.50.620">
    <property type="entry name" value="HUPs"/>
    <property type="match status" value="1"/>
</dbReference>
<feature type="non-terminal residue" evidence="6">
    <location>
        <position position="56"/>
    </location>
</feature>
<dbReference type="SUPFAM" id="SSF52374">
    <property type="entry name" value="Nucleotidylyl transferase"/>
    <property type="match status" value="1"/>
</dbReference>
<feature type="domain" description="Glutamyl/glutaminyl-tRNA synthetase class Ib catalytic" evidence="5">
    <location>
        <begin position="7"/>
        <end position="56"/>
    </location>
</feature>
<sequence length="56" mass="6495">MNSKNPRVRFAPSPTGELHLGGARTALFNWLFARHHDGQFLLRIEDTDQARSREEF</sequence>
<dbReference type="GO" id="GO:0006424">
    <property type="term" value="P:glutamyl-tRNA aminoacylation"/>
    <property type="evidence" value="ECO:0007669"/>
    <property type="project" value="TreeGrafter"/>
</dbReference>
<dbReference type="Pfam" id="PF00749">
    <property type="entry name" value="tRNA-synt_1c"/>
    <property type="match status" value="1"/>
</dbReference>
<evidence type="ECO:0000256" key="2">
    <source>
        <dbReference type="ARBA" id="ARBA00022741"/>
    </source>
</evidence>
<proteinExistence type="predicted"/>
<dbReference type="PANTHER" id="PTHR43311">
    <property type="entry name" value="GLUTAMATE--TRNA LIGASE"/>
    <property type="match status" value="1"/>
</dbReference>
<dbReference type="InterPro" id="IPR001412">
    <property type="entry name" value="aa-tRNA-synth_I_CS"/>
</dbReference>
<dbReference type="InterPro" id="IPR000924">
    <property type="entry name" value="Glu/Gln-tRNA-synth"/>
</dbReference>
<keyword evidence="2" id="KW-0547">Nucleotide-binding</keyword>
<gene>
    <name evidence="6" type="ORF">METZ01_LOCUS56370</name>
</gene>
<dbReference type="GO" id="GO:0004818">
    <property type="term" value="F:glutamate-tRNA ligase activity"/>
    <property type="evidence" value="ECO:0007669"/>
    <property type="project" value="TreeGrafter"/>
</dbReference>
<dbReference type="AlphaFoldDB" id="A0A381SHS2"/>
<keyword evidence="1" id="KW-0436">Ligase</keyword>
<dbReference type="GO" id="GO:0005829">
    <property type="term" value="C:cytosol"/>
    <property type="evidence" value="ECO:0007669"/>
    <property type="project" value="TreeGrafter"/>
</dbReference>